<sequence length="350" mass="38503">MARKIPESGEWEWSVDADRNNNAADRSWIVSSQMNKELVTEYLMEAHIHSTDRLGARMSVGTLGEVRYMLKTTKGQAKVLADLFLGETKLKVLQVGAPTPRLTRFNVVNGILDRSFTVAAQGGAGHQVVFGYLEAARDIHFGERGASQVRSQRISCSCKAWTNLMGRNARSSAVHWCVHICFVLKEAGFSPGHAFYIQAGFTNNEVQYILEELANVKITPTPEVGAGGRGLQQGQWMLVPGSGRQASCAAALNVQQGCATQKARAKNEGRSVKQPVLDADAPRVAVQGRREVNGNWHDAKFQFCVTHACCTRVMPRYVQIAPKPTDIQVHPDVELTAELLRKSGALTFRE</sequence>
<proteinExistence type="predicted"/>
<comment type="caution">
    <text evidence="1">The sequence shown here is derived from an EMBL/GenBank/DDBJ whole genome shotgun (WGS) entry which is preliminary data.</text>
</comment>
<accession>A0AAE0BRG2</accession>
<evidence type="ECO:0000313" key="2">
    <source>
        <dbReference type="Proteomes" id="UP001190700"/>
    </source>
</evidence>
<dbReference type="Proteomes" id="UP001190700">
    <property type="component" value="Unassembled WGS sequence"/>
</dbReference>
<dbReference type="EMBL" id="LGRX02033394">
    <property type="protein sequence ID" value="KAK3241421.1"/>
    <property type="molecule type" value="Genomic_DNA"/>
</dbReference>
<gene>
    <name evidence="1" type="ORF">CYMTET_48808</name>
</gene>
<protein>
    <submittedName>
        <fullName evidence="1">Uncharacterized protein</fullName>
    </submittedName>
</protein>
<dbReference type="AlphaFoldDB" id="A0AAE0BRG2"/>
<evidence type="ECO:0000313" key="1">
    <source>
        <dbReference type="EMBL" id="KAK3241421.1"/>
    </source>
</evidence>
<name>A0AAE0BRG2_9CHLO</name>
<keyword evidence="2" id="KW-1185">Reference proteome</keyword>
<organism evidence="1 2">
    <name type="scientific">Cymbomonas tetramitiformis</name>
    <dbReference type="NCBI Taxonomy" id="36881"/>
    <lineage>
        <taxon>Eukaryota</taxon>
        <taxon>Viridiplantae</taxon>
        <taxon>Chlorophyta</taxon>
        <taxon>Pyramimonadophyceae</taxon>
        <taxon>Pyramimonadales</taxon>
        <taxon>Pyramimonadaceae</taxon>
        <taxon>Cymbomonas</taxon>
    </lineage>
</organism>
<reference evidence="1 2" key="1">
    <citation type="journal article" date="2015" name="Genome Biol. Evol.">
        <title>Comparative Genomics of a Bacterivorous Green Alga Reveals Evolutionary Causalities and Consequences of Phago-Mixotrophic Mode of Nutrition.</title>
        <authorList>
            <person name="Burns J.A."/>
            <person name="Paasch A."/>
            <person name="Narechania A."/>
            <person name="Kim E."/>
        </authorList>
    </citation>
    <scope>NUCLEOTIDE SEQUENCE [LARGE SCALE GENOMIC DNA]</scope>
    <source>
        <strain evidence="1 2">PLY_AMNH</strain>
    </source>
</reference>